<evidence type="ECO:0000256" key="2">
    <source>
        <dbReference type="ARBA" id="ARBA00022723"/>
    </source>
</evidence>
<keyword evidence="3 5" id="KW-0408">Iron</keyword>
<sequence>MICKMCPRACGVNRDEKTGFCDSPSGFRVARAALHFWEEPCISGKNGSGTVFFSGCNLKCVFCQNSEISLKNKGVAVSEEKLIRIFEKLIDSGAENINLVNPTHYALQLKALFSKWKCPVPLVYNCGGYESVETLQALNGIVDIYLPDFKYIRQDKAKKYSRAGDYPQVAEAALAEMLRQQPNAVFEGGMMKKGVIIRHLILPGNTNSAIEIIDYCKDHFNGAYLSLMAQYTPCGDLVPYPEISRKITKREYDKVLSYAVSSGLENVFVQERSSADENYIPPFDFTGVM</sequence>
<dbReference type="CDD" id="cd01335">
    <property type="entry name" value="Radical_SAM"/>
    <property type="match status" value="1"/>
</dbReference>
<dbReference type="SFLD" id="SFLDS00029">
    <property type="entry name" value="Radical_SAM"/>
    <property type="match status" value="1"/>
</dbReference>
<dbReference type="GO" id="GO:0051536">
    <property type="term" value="F:iron-sulfur cluster binding"/>
    <property type="evidence" value="ECO:0007669"/>
    <property type="project" value="UniProtKB-KW"/>
</dbReference>
<keyword evidence="1 5" id="KW-0949">S-adenosyl-L-methionine</keyword>
<protein>
    <submittedName>
        <fullName evidence="7">Radical SAM protein</fullName>
    </submittedName>
</protein>
<dbReference type="AlphaFoldDB" id="A0A9D2MJ37"/>
<dbReference type="InterPro" id="IPR013785">
    <property type="entry name" value="Aldolase_TIM"/>
</dbReference>
<evidence type="ECO:0000256" key="1">
    <source>
        <dbReference type="ARBA" id="ARBA00022691"/>
    </source>
</evidence>
<evidence type="ECO:0000256" key="4">
    <source>
        <dbReference type="ARBA" id="ARBA00023014"/>
    </source>
</evidence>
<dbReference type="InterPro" id="IPR016431">
    <property type="entry name" value="Pyrv-formate_lyase-activ_prd"/>
</dbReference>
<evidence type="ECO:0000256" key="5">
    <source>
        <dbReference type="PIRSR" id="PIRSR004869-50"/>
    </source>
</evidence>
<comment type="cofactor">
    <cofactor evidence="5">
        <name>[4Fe-4S] cluster</name>
        <dbReference type="ChEBI" id="CHEBI:49883"/>
    </cofactor>
    <text evidence="5">Binds 1 [4Fe-4S] cluster. The cluster is coordinated with 3 cysteines and an exchangeable S-adenosyl-L-methionine.</text>
</comment>
<dbReference type="Gene3D" id="3.20.20.70">
    <property type="entry name" value="Aldolase class I"/>
    <property type="match status" value="1"/>
</dbReference>
<evidence type="ECO:0000313" key="8">
    <source>
        <dbReference type="Proteomes" id="UP000823877"/>
    </source>
</evidence>
<feature type="binding site" evidence="5">
    <location>
        <position position="60"/>
    </location>
    <ligand>
        <name>[4Fe-4S] cluster</name>
        <dbReference type="ChEBI" id="CHEBI:49883"/>
        <note>4Fe-4S-S-AdoMet</note>
    </ligand>
</feature>
<reference evidence="7" key="2">
    <citation type="submission" date="2021-04" db="EMBL/GenBank/DDBJ databases">
        <authorList>
            <person name="Gilroy R."/>
        </authorList>
    </citation>
    <scope>NUCLEOTIDE SEQUENCE</scope>
    <source>
        <strain evidence="7">CHK188-16595</strain>
    </source>
</reference>
<dbReference type="Proteomes" id="UP000823877">
    <property type="component" value="Unassembled WGS sequence"/>
</dbReference>
<dbReference type="Pfam" id="PF04055">
    <property type="entry name" value="Radical_SAM"/>
    <property type="match status" value="1"/>
</dbReference>
<feature type="domain" description="Radical SAM core" evidence="6">
    <location>
        <begin position="51"/>
        <end position="173"/>
    </location>
</feature>
<evidence type="ECO:0000256" key="3">
    <source>
        <dbReference type="ARBA" id="ARBA00023004"/>
    </source>
</evidence>
<name>A0A9D2MJ37_9FIRM</name>
<evidence type="ECO:0000313" key="7">
    <source>
        <dbReference type="EMBL" id="HJB75169.1"/>
    </source>
</evidence>
<dbReference type="GO" id="GO:0046872">
    <property type="term" value="F:metal ion binding"/>
    <property type="evidence" value="ECO:0007669"/>
    <property type="project" value="UniProtKB-KW"/>
</dbReference>
<evidence type="ECO:0000259" key="6">
    <source>
        <dbReference type="Pfam" id="PF04055"/>
    </source>
</evidence>
<feature type="binding site" evidence="5">
    <location>
        <position position="56"/>
    </location>
    <ligand>
        <name>[4Fe-4S] cluster</name>
        <dbReference type="ChEBI" id="CHEBI:49883"/>
        <note>4Fe-4S-S-AdoMet</note>
    </ligand>
</feature>
<dbReference type="InterPro" id="IPR058240">
    <property type="entry name" value="rSAM_sf"/>
</dbReference>
<dbReference type="SFLD" id="SFLDG01099">
    <property type="entry name" value="Uncharacterised_Radical_SAM_Su"/>
    <property type="match status" value="1"/>
</dbReference>
<keyword evidence="2 5" id="KW-0479">Metal-binding</keyword>
<comment type="caution">
    <text evidence="7">The sequence shown here is derived from an EMBL/GenBank/DDBJ whole genome shotgun (WGS) entry which is preliminary data.</text>
</comment>
<feature type="binding site" evidence="5">
    <location>
        <position position="63"/>
    </location>
    <ligand>
        <name>[4Fe-4S] cluster</name>
        <dbReference type="ChEBI" id="CHEBI:49883"/>
        <note>4Fe-4S-S-AdoMet</note>
    </ligand>
</feature>
<keyword evidence="4 5" id="KW-0411">Iron-sulfur</keyword>
<dbReference type="InterPro" id="IPR040085">
    <property type="entry name" value="MJ0674-like"/>
</dbReference>
<dbReference type="PANTHER" id="PTHR43075">
    <property type="entry name" value="FORMATE LYASE ACTIVATING ENZYME, PUTATIVE (AFU_ORTHOLOGUE AFUA_2G15630)-RELATED"/>
    <property type="match status" value="1"/>
</dbReference>
<gene>
    <name evidence="7" type="ORF">IAA37_05790</name>
</gene>
<dbReference type="EMBL" id="DWXN01000010">
    <property type="protein sequence ID" value="HJB75169.1"/>
    <property type="molecule type" value="Genomic_DNA"/>
</dbReference>
<dbReference type="InterPro" id="IPR007197">
    <property type="entry name" value="rSAM"/>
</dbReference>
<accession>A0A9D2MJ37</accession>
<dbReference type="GO" id="GO:0003824">
    <property type="term" value="F:catalytic activity"/>
    <property type="evidence" value="ECO:0007669"/>
    <property type="project" value="InterPro"/>
</dbReference>
<dbReference type="PANTHER" id="PTHR43075:SF1">
    <property type="entry name" value="FORMATE LYASE ACTIVATING ENZYME, PUTATIVE (AFU_ORTHOLOGUE AFUA_2G15630)-RELATED"/>
    <property type="match status" value="1"/>
</dbReference>
<dbReference type="PIRSF" id="PIRSF004869">
    <property type="entry name" value="PflX_prd"/>
    <property type="match status" value="1"/>
</dbReference>
<dbReference type="SUPFAM" id="SSF102114">
    <property type="entry name" value="Radical SAM enzymes"/>
    <property type="match status" value="1"/>
</dbReference>
<proteinExistence type="predicted"/>
<reference evidence="7" key="1">
    <citation type="journal article" date="2021" name="PeerJ">
        <title>Extensive microbial diversity within the chicken gut microbiome revealed by metagenomics and culture.</title>
        <authorList>
            <person name="Gilroy R."/>
            <person name="Ravi A."/>
            <person name="Getino M."/>
            <person name="Pursley I."/>
            <person name="Horton D.L."/>
            <person name="Alikhan N.F."/>
            <person name="Baker D."/>
            <person name="Gharbi K."/>
            <person name="Hall N."/>
            <person name="Watson M."/>
            <person name="Adriaenssens E.M."/>
            <person name="Foster-Nyarko E."/>
            <person name="Jarju S."/>
            <person name="Secka A."/>
            <person name="Antonio M."/>
            <person name="Oren A."/>
            <person name="Chaudhuri R.R."/>
            <person name="La Ragione R."/>
            <person name="Hildebrand F."/>
            <person name="Pallen M.J."/>
        </authorList>
    </citation>
    <scope>NUCLEOTIDE SEQUENCE</scope>
    <source>
        <strain evidence="7">CHK188-16595</strain>
    </source>
</reference>
<organism evidence="7 8">
    <name type="scientific">Candidatus Eubacterium faecale</name>
    <dbReference type="NCBI Taxonomy" id="2838568"/>
    <lineage>
        <taxon>Bacteria</taxon>
        <taxon>Bacillati</taxon>
        <taxon>Bacillota</taxon>
        <taxon>Clostridia</taxon>
        <taxon>Eubacteriales</taxon>
        <taxon>Eubacteriaceae</taxon>
        <taxon>Eubacterium</taxon>
    </lineage>
</organism>